<proteinExistence type="predicted"/>
<dbReference type="PANTHER" id="PTHR20765:SF1">
    <property type="entry name" value="EQUILIBRATIVE NUCLEOBASE TRANSPORTER 1"/>
    <property type="match status" value="1"/>
</dbReference>
<dbReference type="Proteomes" id="UP000288216">
    <property type="component" value="Unassembled WGS sequence"/>
</dbReference>
<dbReference type="EMBL" id="BFAA01019001">
    <property type="protein sequence ID" value="GCB81625.1"/>
    <property type="molecule type" value="Genomic_DNA"/>
</dbReference>
<keyword evidence="1" id="KW-0472">Membrane</keyword>
<evidence type="ECO:0000313" key="3">
    <source>
        <dbReference type="Proteomes" id="UP000288216"/>
    </source>
</evidence>
<gene>
    <name evidence="2" type="ORF">scyTo_0021431</name>
</gene>
<evidence type="ECO:0000313" key="2">
    <source>
        <dbReference type="EMBL" id="GCB81625.1"/>
    </source>
</evidence>
<keyword evidence="3" id="KW-1185">Reference proteome</keyword>
<keyword evidence="1" id="KW-1133">Transmembrane helix</keyword>
<dbReference type="OrthoDB" id="330047at2759"/>
<evidence type="ECO:0000256" key="1">
    <source>
        <dbReference type="SAM" id="Phobius"/>
    </source>
</evidence>
<comment type="caution">
    <text evidence="2">The sequence shown here is derived from an EMBL/GenBank/DDBJ whole genome shotgun (WGS) entry which is preliminary data.</text>
</comment>
<dbReference type="AlphaFoldDB" id="A0A401Q8B6"/>
<reference evidence="2 3" key="1">
    <citation type="journal article" date="2018" name="Nat. Ecol. Evol.">
        <title>Shark genomes provide insights into elasmobranch evolution and the origin of vertebrates.</title>
        <authorList>
            <person name="Hara Y"/>
            <person name="Yamaguchi K"/>
            <person name="Onimaru K"/>
            <person name="Kadota M"/>
            <person name="Koyanagi M"/>
            <person name="Keeley SD"/>
            <person name="Tatsumi K"/>
            <person name="Tanaka K"/>
            <person name="Motone F"/>
            <person name="Kageyama Y"/>
            <person name="Nozu R"/>
            <person name="Adachi N"/>
            <person name="Nishimura O"/>
            <person name="Nakagawa R"/>
            <person name="Tanegashima C"/>
            <person name="Kiyatake I"/>
            <person name="Matsumoto R"/>
            <person name="Murakumo K"/>
            <person name="Nishida K"/>
            <person name="Terakita A"/>
            <person name="Kuratani S"/>
            <person name="Sato K"/>
            <person name="Hyodo S Kuraku.S."/>
        </authorList>
    </citation>
    <scope>NUCLEOTIDE SEQUENCE [LARGE SCALE GENOMIC DNA]</scope>
</reference>
<protein>
    <submittedName>
        <fullName evidence="2">Uncharacterized protein</fullName>
    </submittedName>
</protein>
<dbReference type="OMA" id="VINGWAS"/>
<feature type="transmembrane region" description="Helical" evidence="1">
    <location>
        <begin position="12"/>
        <end position="37"/>
    </location>
</feature>
<accession>A0A401Q8B6</accession>
<feature type="transmembrane region" description="Helical" evidence="1">
    <location>
        <begin position="134"/>
        <end position="155"/>
    </location>
</feature>
<dbReference type="InterPro" id="IPR027197">
    <property type="entry name" value="SLC43A3"/>
</dbReference>
<organism evidence="2 3">
    <name type="scientific">Scyliorhinus torazame</name>
    <name type="common">Cloudy catshark</name>
    <name type="synonym">Catulus torazame</name>
    <dbReference type="NCBI Taxonomy" id="75743"/>
    <lineage>
        <taxon>Eukaryota</taxon>
        <taxon>Metazoa</taxon>
        <taxon>Chordata</taxon>
        <taxon>Craniata</taxon>
        <taxon>Vertebrata</taxon>
        <taxon>Chondrichthyes</taxon>
        <taxon>Elasmobranchii</taxon>
        <taxon>Galeomorphii</taxon>
        <taxon>Galeoidea</taxon>
        <taxon>Carcharhiniformes</taxon>
        <taxon>Scyliorhinidae</taxon>
        <taxon>Scyliorhinus</taxon>
    </lineage>
</organism>
<sequence>MESLGDRCRLYFCFATGLFECLGFAGVINGWASLVFVLRNEEYFLDVCDTILNSSSDGARNVSAGCDLQDDRFTLVFTIASFAFGFSALPGGVLFDFVGTMVTRILAMLQICFRTDAPRLSRCTMEQLIPHQSCFCWLSSLSAILILRTFLLLPITQIPYPLPERYIYG</sequence>
<keyword evidence="1" id="KW-0812">Transmembrane</keyword>
<dbReference type="PANTHER" id="PTHR20765">
    <property type="entry name" value="SOLUTE CARRIER FAMILY 43 MEMBER 3-RELATED"/>
    <property type="match status" value="1"/>
</dbReference>
<name>A0A401Q8B6_SCYTO</name>
<dbReference type="STRING" id="75743.A0A401Q8B6"/>